<dbReference type="InterPro" id="IPR015300">
    <property type="entry name" value="DNA-bd_pseudobarrel_sf"/>
</dbReference>
<evidence type="ECO:0000256" key="2">
    <source>
        <dbReference type="ARBA" id="ARBA00023015"/>
    </source>
</evidence>
<keyword evidence="5" id="KW-0539">Nucleus</keyword>
<evidence type="ECO:0000256" key="5">
    <source>
        <dbReference type="ARBA" id="ARBA00023242"/>
    </source>
</evidence>
<keyword evidence="4" id="KW-0804">Transcription</keyword>
<dbReference type="Proteomes" id="UP001151760">
    <property type="component" value="Unassembled WGS sequence"/>
</dbReference>
<comment type="caution">
    <text evidence="6">The sequence shown here is derived from an EMBL/GenBank/DDBJ whole genome shotgun (WGS) entry which is preliminary data.</text>
</comment>
<dbReference type="PANTHER" id="PTHR31140">
    <property type="entry name" value="B3 DOMAIN-CONTAINING TRANSCRIPTION FACTOR ABI3"/>
    <property type="match status" value="1"/>
</dbReference>
<name>A0ABQ5FQN0_9ASTR</name>
<evidence type="ECO:0000256" key="1">
    <source>
        <dbReference type="ARBA" id="ARBA00004123"/>
    </source>
</evidence>
<keyword evidence="2" id="KW-0805">Transcription regulation</keyword>
<evidence type="ECO:0000313" key="6">
    <source>
        <dbReference type="EMBL" id="GJT65666.1"/>
    </source>
</evidence>
<evidence type="ECO:0000313" key="7">
    <source>
        <dbReference type="Proteomes" id="UP001151760"/>
    </source>
</evidence>
<dbReference type="Gene3D" id="2.40.330.10">
    <property type="entry name" value="DNA-binding pseudobarrel domain"/>
    <property type="match status" value="1"/>
</dbReference>
<proteinExistence type="predicted"/>
<dbReference type="EMBL" id="BQNB010017650">
    <property type="protein sequence ID" value="GJT65666.1"/>
    <property type="molecule type" value="Genomic_DNA"/>
</dbReference>
<evidence type="ECO:0000256" key="4">
    <source>
        <dbReference type="ARBA" id="ARBA00023163"/>
    </source>
</evidence>
<gene>
    <name evidence="6" type="ORF">Tco_1017146</name>
</gene>
<sequence>MAYDRASIKLRSYDAPRNFPWSQTTDLEAKFQSPLNMEDILKMIKDETYESKFNEFLREKTGKEKDDDLSVQKNCDNFRRLLFEKELTPSDVGKLNRFVIPKKFVVAYFPPVPDNDHSEGFVNDEDLRSPNSGCFEIGTSLPKNNIGASLKLGRETQVKYVESKEDEGIVEDREISDEVIQTSNVETKGFKLFGVQIMTS</sequence>
<protein>
    <submittedName>
        <fullName evidence="6">AP2/ERF and B3 domain-containing transcription factor like protein</fullName>
    </submittedName>
</protein>
<evidence type="ECO:0000256" key="3">
    <source>
        <dbReference type="ARBA" id="ARBA00023125"/>
    </source>
</evidence>
<dbReference type="InterPro" id="IPR044800">
    <property type="entry name" value="LEC2-like"/>
</dbReference>
<dbReference type="CDD" id="cd10017">
    <property type="entry name" value="B3_DNA"/>
    <property type="match status" value="1"/>
</dbReference>
<dbReference type="SUPFAM" id="SSF101936">
    <property type="entry name" value="DNA-binding pseudobarrel domain"/>
    <property type="match status" value="1"/>
</dbReference>
<organism evidence="6 7">
    <name type="scientific">Tanacetum coccineum</name>
    <dbReference type="NCBI Taxonomy" id="301880"/>
    <lineage>
        <taxon>Eukaryota</taxon>
        <taxon>Viridiplantae</taxon>
        <taxon>Streptophyta</taxon>
        <taxon>Embryophyta</taxon>
        <taxon>Tracheophyta</taxon>
        <taxon>Spermatophyta</taxon>
        <taxon>Magnoliopsida</taxon>
        <taxon>eudicotyledons</taxon>
        <taxon>Gunneridae</taxon>
        <taxon>Pentapetalae</taxon>
        <taxon>asterids</taxon>
        <taxon>campanulids</taxon>
        <taxon>Asterales</taxon>
        <taxon>Asteraceae</taxon>
        <taxon>Asteroideae</taxon>
        <taxon>Anthemideae</taxon>
        <taxon>Anthemidinae</taxon>
        <taxon>Tanacetum</taxon>
    </lineage>
</organism>
<dbReference type="PANTHER" id="PTHR31140:SF58">
    <property type="entry name" value="DNA-BINDING PROTEIN RAV1"/>
    <property type="match status" value="1"/>
</dbReference>
<dbReference type="InterPro" id="IPR003340">
    <property type="entry name" value="B3_DNA-bd"/>
</dbReference>
<keyword evidence="3" id="KW-0238">DNA-binding</keyword>
<comment type="subcellular location">
    <subcellularLocation>
        <location evidence="1">Nucleus</location>
    </subcellularLocation>
</comment>
<accession>A0ABQ5FQN0</accession>
<reference evidence="6" key="2">
    <citation type="submission" date="2022-01" db="EMBL/GenBank/DDBJ databases">
        <authorList>
            <person name="Yamashiro T."/>
            <person name="Shiraishi A."/>
            <person name="Satake H."/>
            <person name="Nakayama K."/>
        </authorList>
    </citation>
    <scope>NUCLEOTIDE SEQUENCE</scope>
</reference>
<keyword evidence="7" id="KW-1185">Reference proteome</keyword>
<reference evidence="6" key="1">
    <citation type="journal article" date="2022" name="Int. J. Mol. Sci.">
        <title>Draft Genome of Tanacetum Coccineum: Genomic Comparison of Closely Related Tanacetum-Family Plants.</title>
        <authorList>
            <person name="Yamashiro T."/>
            <person name="Shiraishi A."/>
            <person name="Nakayama K."/>
            <person name="Satake H."/>
        </authorList>
    </citation>
    <scope>NUCLEOTIDE SEQUENCE</scope>
</reference>